<organism evidence="16 17">
    <name type="scientific">Coemansia biformis</name>
    <dbReference type="NCBI Taxonomy" id="1286918"/>
    <lineage>
        <taxon>Eukaryota</taxon>
        <taxon>Fungi</taxon>
        <taxon>Fungi incertae sedis</taxon>
        <taxon>Zoopagomycota</taxon>
        <taxon>Kickxellomycotina</taxon>
        <taxon>Kickxellomycetes</taxon>
        <taxon>Kickxellales</taxon>
        <taxon>Kickxellaceae</taxon>
        <taxon>Coemansia</taxon>
    </lineage>
</organism>
<dbReference type="PROSITE" id="PS51194">
    <property type="entry name" value="HELICASE_CTER"/>
    <property type="match status" value="1"/>
</dbReference>
<dbReference type="Gene3D" id="3.40.50.10810">
    <property type="entry name" value="Tandem AAA-ATPase domain"/>
    <property type="match status" value="1"/>
</dbReference>
<feature type="region of interest" description="Disordered" evidence="10">
    <location>
        <begin position="421"/>
        <end position="462"/>
    </location>
</feature>
<keyword evidence="16" id="KW-0347">Helicase</keyword>
<feature type="domain" description="Helicase ATP-binding" evidence="12">
    <location>
        <begin position="635"/>
        <end position="800"/>
    </location>
</feature>
<dbReference type="InterPro" id="IPR027417">
    <property type="entry name" value="P-loop_NTPase"/>
</dbReference>
<dbReference type="InterPro" id="IPR014001">
    <property type="entry name" value="Helicase_ATP-bd"/>
</dbReference>
<feature type="non-terminal residue" evidence="16">
    <location>
        <position position="1536"/>
    </location>
</feature>
<dbReference type="Pfam" id="PF14619">
    <property type="entry name" value="SnAC"/>
    <property type="match status" value="1"/>
</dbReference>
<dbReference type="OrthoDB" id="5857104at2759"/>
<dbReference type="PRINTS" id="PR00503">
    <property type="entry name" value="BROMODOMAIN"/>
</dbReference>
<evidence type="ECO:0000259" key="15">
    <source>
        <dbReference type="PROSITE" id="PS51666"/>
    </source>
</evidence>
<dbReference type="InterPro" id="IPR014978">
    <property type="entry name" value="Gln-Leu-Gln_QLQ"/>
</dbReference>
<feature type="compositionally biased region" description="Basic and acidic residues" evidence="10">
    <location>
        <begin position="432"/>
        <end position="459"/>
    </location>
</feature>
<feature type="non-terminal residue" evidence="16">
    <location>
        <position position="1"/>
    </location>
</feature>
<keyword evidence="4" id="KW-0067">ATP-binding</keyword>
<evidence type="ECO:0000256" key="3">
    <source>
        <dbReference type="ARBA" id="ARBA00022801"/>
    </source>
</evidence>
<feature type="region of interest" description="Disordered" evidence="10">
    <location>
        <begin position="79"/>
        <end position="110"/>
    </location>
</feature>
<evidence type="ECO:0000256" key="10">
    <source>
        <dbReference type="SAM" id="MobiDB-lite"/>
    </source>
</evidence>
<keyword evidence="5" id="KW-0805">Transcription regulation</keyword>
<evidence type="ECO:0000256" key="9">
    <source>
        <dbReference type="PROSITE-ProRule" id="PRU00035"/>
    </source>
</evidence>
<dbReference type="SMART" id="SM00297">
    <property type="entry name" value="BROMO"/>
    <property type="match status" value="1"/>
</dbReference>
<dbReference type="PROSITE" id="PS50014">
    <property type="entry name" value="BROMODOMAIN_2"/>
    <property type="match status" value="1"/>
</dbReference>
<dbReference type="Pfam" id="PF00439">
    <property type="entry name" value="Bromodomain"/>
    <property type="match status" value="1"/>
</dbReference>
<dbReference type="GO" id="GO:0042393">
    <property type="term" value="F:histone binding"/>
    <property type="evidence" value="ECO:0007669"/>
    <property type="project" value="InterPro"/>
</dbReference>
<evidence type="ECO:0000259" key="11">
    <source>
        <dbReference type="PROSITE" id="PS50014"/>
    </source>
</evidence>
<dbReference type="GO" id="GO:0004386">
    <property type="term" value="F:helicase activity"/>
    <property type="evidence" value="ECO:0007669"/>
    <property type="project" value="UniProtKB-KW"/>
</dbReference>
<feature type="region of interest" description="Disordered" evidence="10">
    <location>
        <begin position="1243"/>
        <end position="1403"/>
    </location>
</feature>
<dbReference type="SMART" id="SM01314">
    <property type="entry name" value="SnAC"/>
    <property type="match status" value="1"/>
</dbReference>
<evidence type="ECO:0000256" key="6">
    <source>
        <dbReference type="ARBA" id="ARBA00023117"/>
    </source>
</evidence>
<keyword evidence="3" id="KW-0378">Hydrolase</keyword>
<dbReference type="InterPro" id="IPR029295">
    <property type="entry name" value="SnAC"/>
</dbReference>
<comment type="caution">
    <text evidence="16">The sequence shown here is derived from an EMBL/GenBank/DDBJ whole genome shotgun (WGS) entry which is preliminary data.</text>
</comment>
<dbReference type="Pfam" id="PF08880">
    <property type="entry name" value="QLQ"/>
    <property type="match status" value="1"/>
</dbReference>
<feature type="compositionally biased region" description="Basic residues" evidence="10">
    <location>
        <begin position="1309"/>
        <end position="1318"/>
    </location>
</feature>
<dbReference type="GO" id="GO:0006355">
    <property type="term" value="P:regulation of DNA-templated transcription"/>
    <property type="evidence" value="ECO:0007669"/>
    <property type="project" value="InterPro"/>
</dbReference>
<accession>A0A9W8CVB1</accession>
<dbReference type="SUPFAM" id="SSF52540">
    <property type="entry name" value="P-loop containing nucleoside triphosphate hydrolases"/>
    <property type="match status" value="2"/>
</dbReference>
<evidence type="ECO:0000256" key="5">
    <source>
        <dbReference type="ARBA" id="ARBA00023015"/>
    </source>
</evidence>
<dbReference type="Proteomes" id="UP001143981">
    <property type="component" value="Unassembled WGS sequence"/>
</dbReference>
<dbReference type="SUPFAM" id="SSF47370">
    <property type="entry name" value="Bromodomain"/>
    <property type="match status" value="1"/>
</dbReference>
<dbReference type="InterPro" id="IPR049730">
    <property type="entry name" value="SNF2/RAD54-like_C"/>
</dbReference>
<name>A0A9W8CVB1_9FUNG</name>
<evidence type="ECO:0000259" key="14">
    <source>
        <dbReference type="PROSITE" id="PS51204"/>
    </source>
</evidence>
<keyword evidence="6 9" id="KW-0103">Bromodomain</keyword>
<proteinExistence type="predicted"/>
<dbReference type="CDD" id="cd18793">
    <property type="entry name" value="SF2_C_SNF"/>
    <property type="match status" value="1"/>
</dbReference>
<evidence type="ECO:0000256" key="8">
    <source>
        <dbReference type="ARBA" id="ARBA00023242"/>
    </source>
</evidence>
<protein>
    <submittedName>
        <fullName evidence="16">ATP-dependent DNA helicase Snf21</fullName>
    </submittedName>
</protein>
<dbReference type="GO" id="GO:0006338">
    <property type="term" value="P:chromatin remodeling"/>
    <property type="evidence" value="ECO:0007669"/>
    <property type="project" value="UniProtKB-ARBA"/>
</dbReference>
<dbReference type="PROSITE" id="PS51204">
    <property type="entry name" value="HSA"/>
    <property type="match status" value="1"/>
</dbReference>
<evidence type="ECO:0000259" key="13">
    <source>
        <dbReference type="PROSITE" id="PS51194"/>
    </source>
</evidence>
<dbReference type="GO" id="GO:0005524">
    <property type="term" value="F:ATP binding"/>
    <property type="evidence" value="ECO:0007669"/>
    <property type="project" value="InterPro"/>
</dbReference>
<evidence type="ECO:0000256" key="2">
    <source>
        <dbReference type="ARBA" id="ARBA00022741"/>
    </source>
</evidence>
<dbReference type="SMART" id="SM00490">
    <property type="entry name" value="HELICc"/>
    <property type="match status" value="1"/>
</dbReference>
<dbReference type="Pfam" id="PF07529">
    <property type="entry name" value="HSA"/>
    <property type="match status" value="1"/>
</dbReference>
<dbReference type="Gene3D" id="3.40.50.300">
    <property type="entry name" value="P-loop containing nucleotide triphosphate hydrolases"/>
    <property type="match status" value="1"/>
</dbReference>
<reference evidence="16" key="1">
    <citation type="submission" date="2022-07" db="EMBL/GenBank/DDBJ databases">
        <title>Phylogenomic reconstructions and comparative analyses of Kickxellomycotina fungi.</title>
        <authorList>
            <person name="Reynolds N.K."/>
            <person name="Stajich J.E."/>
            <person name="Barry K."/>
            <person name="Grigoriev I.V."/>
            <person name="Crous P."/>
            <person name="Smith M.E."/>
        </authorList>
    </citation>
    <scope>NUCLEOTIDE SEQUENCE</scope>
    <source>
        <strain evidence="16">BCRC 34381</strain>
    </source>
</reference>
<evidence type="ECO:0000256" key="4">
    <source>
        <dbReference type="ARBA" id="ARBA00022840"/>
    </source>
</evidence>
<keyword evidence="7" id="KW-0804">Transcription</keyword>
<keyword evidence="17" id="KW-1185">Reference proteome</keyword>
<feature type="compositionally biased region" description="Basic and acidic residues" evidence="10">
    <location>
        <begin position="1243"/>
        <end position="1261"/>
    </location>
</feature>
<dbReference type="InterPro" id="IPR000330">
    <property type="entry name" value="SNF2_N"/>
</dbReference>
<dbReference type="CDD" id="cd17996">
    <property type="entry name" value="DEXHc_SMARCA2_SMARCA4"/>
    <property type="match status" value="1"/>
</dbReference>
<dbReference type="Gene3D" id="1.20.5.170">
    <property type="match status" value="1"/>
</dbReference>
<dbReference type="Pfam" id="PF00176">
    <property type="entry name" value="SNF2-rel_dom"/>
    <property type="match status" value="1"/>
</dbReference>
<evidence type="ECO:0000256" key="7">
    <source>
        <dbReference type="ARBA" id="ARBA00023163"/>
    </source>
</evidence>
<feature type="compositionally biased region" description="Low complexity" evidence="10">
    <location>
        <begin position="1319"/>
        <end position="1336"/>
    </location>
</feature>
<feature type="domain" description="QLQ" evidence="15">
    <location>
        <begin position="176"/>
        <end position="211"/>
    </location>
</feature>
<feature type="domain" description="Helicase C-terminal" evidence="13">
    <location>
        <begin position="948"/>
        <end position="1111"/>
    </location>
</feature>
<feature type="domain" description="Bromo" evidence="11">
    <location>
        <begin position="1429"/>
        <end position="1499"/>
    </location>
</feature>
<dbReference type="GO" id="GO:0016787">
    <property type="term" value="F:hydrolase activity"/>
    <property type="evidence" value="ECO:0007669"/>
    <property type="project" value="UniProtKB-KW"/>
</dbReference>
<feature type="region of interest" description="Disordered" evidence="10">
    <location>
        <begin position="566"/>
        <end position="594"/>
    </location>
</feature>
<evidence type="ECO:0000313" key="17">
    <source>
        <dbReference type="Proteomes" id="UP001143981"/>
    </source>
</evidence>
<feature type="domain" description="HSA" evidence="14">
    <location>
        <begin position="445"/>
        <end position="518"/>
    </location>
</feature>
<dbReference type="PROSITE" id="PS51192">
    <property type="entry name" value="HELICASE_ATP_BIND_1"/>
    <property type="match status" value="1"/>
</dbReference>
<sequence length="1536" mass="170244">RGSIVGMHTMELQTPPAVAAAAGPQDGPVAGNVLTKDKLHKIVLAIQAMRARGATEQNNEEYAKLMQIVRYVTAQQQQQQQQQQRSEAVSDAKAESQPATPTAATANGVGTADEITEPSAASEPSAAPEPAPVVASALEQVLVPVSGASKAVSRSPAATVPELAPAGPAAASQPPQFMPDDIARLRKQIQAFRLVSKNMPLPAQLRQELWASAIPADEKRLLDAPPSGLDTAGGSVVEVVHTAVEQQREIGAQTQAQPQTQTHAQAPAKTPAVGVQLALPALPQDVGFVSPHALLREKLAATGEQGTRLQQLLVPSITPGGIDVRAMAQERERRREARIEYRIKELAALPATVSDEQLDVGAAAGQEFMRPGLVACGGGSSARLKALIELKALGLRHKQRALRTEVVRSVTRASQLGVAGDRSALRRMKKQSQREARLTEKMERQQRQERERREQDQHKQQLQAITGHGAGLVAWHRAQQQRMERLGRAVQALHVRIERDEAKRRERLEAERIQALKMGDEEAYLKLVDMEKDTRITHLLHQTDEYLTTLVAAVERQQRSARALDDAALGGGGGEDAPSWLKDNADMDTDDAGSAQSKDYYKVAHRIREEIRQQPGILVGGSLKEYQLRGLEWMVSLYNNRLNGILADEMGLGKTIQTISLVTYLIERKQQSGPFLIAVPLSTITNWLLEFEKWAPTVRVIGYKGNPAQRRGLQQQIRRHDFQVLLTTYEYIIKDRPILAKINWVHVIIDEGHRLKNASARLPLTLSTYYKTRFRLILTGTPLQNNLPELWALLNFVLPNIFSSAQSFDEWFNAPFASTGGQDRMELTEEEQLLIIRRLHKVLRPFLLRRLKKDVEVDLPDKREHVIWCGMSAVQSRLYTQMLRFGTLFRGVRADGGSTASKASFNNTLMQLRKICNHPFIFEEVESRINPTSTNNSLLYRTAGKFELVDRVLAKMLATNHKVLIFFQMTQIMTIMQDFLEWRGIASLRLDGSTADDDRREYMRIFNTPGTPFKVFLLSTRAGGQGLNLQTADTVILFDSDWNPSADAQATDRAHRIGQTNEVRVLRLITRGTIEESILERAESKRVLDGKVIQAGKFDNKTTPEEREQILRSLLKASEAEDADEVEDTANSDEELNDLLARSEEERVIFARLDQERAARELHEWRAAGHTDAPPERLFAEAELPEEYLHDYDPEAERRQAEEAATRDKSRSARRVFYDDGLSEEQWLDAMENDNIDLEDVIRKNRDRQERRQRRREEKLLQQHLRTKLGDGAPDGVGDEDDDDDDDDGPDMDGGLAGGSDNDAAARGTPRKKSRARRAGSGAVSAAHTPAAPASGDSGTATPSAAHKAARKRPRPAAELDGDGDGDGVPASGTGTGTATPAAATAGTARKARRKTGAADLLPPEQRARLDGIFEAAFAAVEACADPEYGRRRCDLFLELPSRRDYPDYYVIIRTPIAMKAIRRNVKAHRYASVADFHRDWKLMFDNARTYNEEGSMVYDDACALQRALEGKLSEATGDDYATPMGAQLPLPAAGA</sequence>
<dbReference type="EMBL" id="JANBOI010001030">
    <property type="protein sequence ID" value="KAJ1727639.1"/>
    <property type="molecule type" value="Genomic_DNA"/>
</dbReference>
<dbReference type="InterPro" id="IPR036427">
    <property type="entry name" value="Bromodomain-like_sf"/>
</dbReference>
<dbReference type="Pfam" id="PF00271">
    <property type="entry name" value="Helicase_C"/>
    <property type="match status" value="1"/>
</dbReference>
<dbReference type="PROSITE" id="PS51666">
    <property type="entry name" value="QLQ"/>
    <property type="match status" value="1"/>
</dbReference>
<gene>
    <name evidence="16" type="primary">snf21</name>
    <name evidence="16" type="ORF">LPJ61_004468</name>
</gene>
<dbReference type="InterPro" id="IPR038718">
    <property type="entry name" value="SNF2-like_sf"/>
</dbReference>
<keyword evidence="2" id="KW-0547">Nucleotide-binding</keyword>
<dbReference type="Gene3D" id="1.20.920.10">
    <property type="entry name" value="Bromodomain-like"/>
    <property type="match status" value="1"/>
</dbReference>
<dbReference type="InterPro" id="IPR001650">
    <property type="entry name" value="Helicase_C-like"/>
</dbReference>
<dbReference type="InterPro" id="IPR014012">
    <property type="entry name" value="HSA_dom"/>
</dbReference>
<dbReference type="FunFam" id="3.40.50.10810:FF:000008">
    <property type="entry name" value="Chromatin structure-remodeling complex subunit snf21"/>
    <property type="match status" value="1"/>
</dbReference>
<dbReference type="GO" id="GO:0005634">
    <property type="term" value="C:nucleus"/>
    <property type="evidence" value="ECO:0007669"/>
    <property type="project" value="UniProtKB-SubCell"/>
</dbReference>
<feature type="compositionally biased region" description="Acidic residues" evidence="10">
    <location>
        <begin position="1277"/>
        <end position="1291"/>
    </location>
</feature>
<dbReference type="PANTHER" id="PTHR10799">
    <property type="entry name" value="SNF2/RAD54 HELICASE FAMILY"/>
    <property type="match status" value="1"/>
</dbReference>
<dbReference type="SMART" id="SM00487">
    <property type="entry name" value="DEXDc"/>
    <property type="match status" value="1"/>
</dbReference>
<evidence type="ECO:0000259" key="12">
    <source>
        <dbReference type="PROSITE" id="PS51192"/>
    </source>
</evidence>
<feature type="compositionally biased region" description="Low complexity" evidence="10">
    <location>
        <begin position="1377"/>
        <end position="1389"/>
    </location>
</feature>
<evidence type="ECO:0000313" key="16">
    <source>
        <dbReference type="EMBL" id="KAJ1727639.1"/>
    </source>
</evidence>
<evidence type="ECO:0000256" key="1">
    <source>
        <dbReference type="ARBA" id="ARBA00004123"/>
    </source>
</evidence>
<comment type="subcellular location">
    <subcellularLocation>
        <location evidence="1">Nucleus</location>
    </subcellularLocation>
</comment>
<dbReference type="InterPro" id="IPR001487">
    <property type="entry name" value="Bromodomain"/>
</dbReference>
<keyword evidence="8" id="KW-0539">Nucleus</keyword>